<evidence type="ECO:0000259" key="9">
    <source>
        <dbReference type="PROSITE" id="PS50929"/>
    </source>
</evidence>
<dbReference type="SUPFAM" id="SSF90123">
    <property type="entry name" value="ABC transporter transmembrane region"/>
    <property type="match status" value="1"/>
</dbReference>
<evidence type="ECO:0000259" key="8">
    <source>
        <dbReference type="PROSITE" id="PS50893"/>
    </source>
</evidence>
<sequence>MTALSPSQDPAAVPDALPARPRLLPSGPLARLLRPVRGHLMTCALLSALGAAAGVVPYLAVAEIARLALGDGGASAAGSGSGSGSGSADTIRLWAWTGTAGACLRLVLVLASSRVGHYADAEILHRLRVRMVHHLGVVPLGWFRASGSGLVKRRMTNDLEEMHQVIAHALGEVIGAATAITVGLGYLLLVDWRMALVTAGVLAGMAVAYRVAMRSMTEHVNRLLAAERRISAAAVEYADGIAVVKAYGTGGRVLERFDEGVCEHTAAMRAWVRQTRYSSAASRLLAAEMTVLAVVMAAGLAFVRADLMTMADLLPFLVVGVGLPTSITPAIQGAQGVRKGRAAAAGIEDLLARPPLPRPDRPLTPQGHRVELDRVTFSYDGVTHALEDISTVLEPGTVTAVVGPSGAGKSTLAGLLPRFHDVTSGTIQLGGADIRALDTTTLLSSMALVFQDVVLLHDTVRENIRLGRPGAGEEEVRKAAEAAHVHDVIEALPQGYDTVLDSGGAGLSGGERQRLTIARCILSGAPVVVLDEATASLDPDSETAVQRALAELAAGRTVLVIAHRLRTIRRADQILVLDGGRLAERGTHTDLLAHDGLYARMWHAQQNGAPA</sequence>
<keyword evidence="4 10" id="KW-0067">ATP-binding</keyword>
<dbReference type="InterPro" id="IPR036640">
    <property type="entry name" value="ABC1_TM_sf"/>
</dbReference>
<comment type="subcellular location">
    <subcellularLocation>
        <location evidence="1">Cell membrane</location>
        <topology evidence="1">Multi-pass membrane protein</topology>
    </subcellularLocation>
</comment>
<evidence type="ECO:0000256" key="3">
    <source>
        <dbReference type="ARBA" id="ARBA00022741"/>
    </source>
</evidence>
<keyword evidence="11" id="KW-1185">Reference proteome</keyword>
<accession>A0ABU2S2V0</accession>
<dbReference type="InterPro" id="IPR039421">
    <property type="entry name" value="Type_1_exporter"/>
</dbReference>
<evidence type="ECO:0000313" key="10">
    <source>
        <dbReference type="EMBL" id="MDT0443118.1"/>
    </source>
</evidence>
<comment type="caution">
    <text evidence="10">The sequence shown here is derived from an EMBL/GenBank/DDBJ whole genome shotgun (WGS) entry which is preliminary data.</text>
</comment>
<dbReference type="Pfam" id="PF00664">
    <property type="entry name" value="ABC_membrane"/>
    <property type="match status" value="1"/>
</dbReference>
<feature type="transmembrane region" description="Helical" evidence="7">
    <location>
        <begin position="165"/>
        <end position="188"/>
    </location>
</feature>
<reference evidence="11" key="1">
    <citation type="submission" date="2023-07" db="EMBL/GenBank/DDBJ databases">
        <title>30 novel species of actinomycetes from the DSMZ collection.</title>
        <authorList>
            <person name="Nouioui I."/>
        </authorList>
    </citation>
    <scope>NUCLEOTIDE SEQUENCE [LARGE SCALE GENOMIC DNA]</scope>
    <source>
        <strain evidence="11">DSM 41886</strain>
    </source>
</reference>
<keyword evidence="5 7" id="KW-1133">Transmembrane helix</keyword>
<dbReference type="GO" id="GO:0005524">
    <property type="term" value="F:ATP binding"/>
    <property type="evidence" value="ECO:0007669"/>
    <property type="project" value="UniProtKB-KW"/>
</dbReference>
<dbReference type="Pfam" id="PF00005">
    <property type="entry name" value="ABC_tran"/>
    <property type="match status" value="1"/>
</dbReference>
<evidence type="ECO:0000256" key="7">
    <source>
        <dbReference type="SAM" id="Phobius"/>
    </source>
</evidence>
<feature type="transmembrane region" description="Helical" evidence="7">
    <location>
        <begin position="194"/>
        <end position="212"/>
    </location>
</feature>
<feature type="domain" description="ABC transporter" evidence="8">
    <location>
        <begin position="370"/>
        <end position="604"/>
    </location>
</feature>
<dbReference type="InterPro" id="IPR017871">
    <property type="entry name" value="ABC_transporter-like_CS"/>
</dbReference>
<name>A0ABU2S2V0_9ACTN</name>
<dbReference type="PROSITE" id="PS50929">
    <property type="entry name" value="ABC_TM1F"/>
    <property type="match status" value="1"/>
</dbReference>
<dbReference type="InterPro" id="IPR003439">
    <property type="entry name" value="ABC_transporter-like_ATP-bd"/>
</dbReference>
<gene>
    <name evidence="10" type="ORF">RM779_10995</name>
</gene>
<evidence type="ECO:0000256" key="1">
    <source>
        <dbReference type="ARBA" id="ARBA00004651"/>
    </source>
</evidence>
<evidence type="ECO:0000313" key="11">
    <source>
        <dbReference type="Proteomes" id="UP001183615"/>
    </source>
</evidence>
<feature type="transmembrane region" description="Helical" evidence="7">
    <location>
        <begin position="40"/>
        <end position="60"/>
    </location>
</feature>
<feature type="transmembrane region" description="Helical" evidence="7">
    <location>
        <begin position="284"/>
        <end position="307"/>
    </location>
</feature>
<dbReference type="EMBL" id="JAVREV010000005">
    <property type="protein sequence ID" value="MDT0443118.1"/>
    <property type="molecule type" value="Genomic_DNA"/>
</dbReference>
<dbReference type="Proteomes" id="UP001183615">
    <property type="component" value="Unassembled WGS sequence"/>
</dbReference>
<evidence type="ECO:0000256" key="5">
    <source>
        <dbReference type="ARBA" id="ARBA00022989"/>
    </source>
</evidence>
<dbReference type="CDD" id="cd07346">
    <property type="entry name" value="ABC_6TM_exporters"/>
    <property type="match status" value="1"/>
</dbReference>
<evidence type="ECO:0000256" key="6">
    <source>
        <dbReference type="ARBA" id="ARBA00023136"/>
    </source>
</evidence>
<evidence type="ECO:0000256" key="2">
    <source>
        <dbReference type="ARBA" id="ARBA00022692"/>
    </source>
</evidence>
<organism evidence="10 11">
    <name type="scientific">Streptomyces johnsoniae</name>
    <dbReference type="NCBI Taxonomy" id="3075532"/>
    <lineage>
        <taxon>Bacteria</taxon>
        <taxon>Bacillati</taxon>
        <taxon>Actinomycetota</taxon>
        <taxon>Actinomycetes</taxon>
        <taxon>Kitasatosporales</taxon>
        <taxon>Streptomycetaceae</taxon>
        <taxon>Streptomyces</taxon>
    </lineage>
</organism>
<protein>
    <submittedName>
        <fullName evidence="10">ABC transporter ATP-binding protein</fullName>
    </submittedName>
</protein>
<keyword evidence="2 7" id="KW-0812">Transmembrane</keyword>
<dbReference type="InterPro" id="IPR027417">
    <property type="entry name" value="P-loop_NTPase"/>
</dbReference>
<dbReference type="Gene3D" id="1.20.1560.10">
    <property type="entry name" value="ABC transporter type 1, transmembrane domain"/>
    <property type="match status" value="1"/>
</dbReference>
<dbReference type="RefSeq" id="WP_311617500.1">
    <property type="nucleotide sequence ID" value="NZ_JAVREV010000005.1"/>
</dbReference>
<proteinExistence type="predicted"/>
<keyword evidence="3" id="KW-0547">Nucleotide-binding</keyword>
<dbReference type="PROSITE" id="PS50893">
    <property type="entry name" value="ABC_TRANSPORTER_2"/>
    <property type="match status" value="1"/>
</dbReference>
<dbReference type="Gene3D" id="3.40.50.300">
    <property type="entry name" value="P-loop containing nucleotide triphosphate hydrolases"/>
    <property type="match status" value="1"/>
</dbReference>
<keyword evidence="6 7" id="KW-0472">Membrane</keyword>
<dbReference type="InterPro" id="IPR003593">
    <property type="entry name" value="AAA+_ATPase"/>
</dbReference>
<feature type="domain" description="ABC transmembrane type-1" evidence="9">
    <location>
        <begin position="44"/>
        <end position="339"/>
    </location>
</feature>
<dbReference type="PANTHER" id="PTHR24221:SF654">
    <property type="entry name" value="ATP-BINDING CASSETTE SUB-FAMILY B MEMBER 6"/>
    <property type="match status" value="1"/>
</dbReference>
<dbReference type="PANTHER" id="PTHR24221">
    <property type="entry name" value="ATP-BINDING CASSETTE SUB-FAMILY B"/>
    <property type="match status" value="1"/>
</dbReference>
<dbReference type="InterPro" id="IPR011527">
    <property type="entry name" value="ABC1_TM_dom"/>
</dbReference>
<dbReference type="SMART" id="SM00382">
    <property type="entry name" value="AAA"/>
    <property type="match status" value="1"/>
</dbReference>
<dbReference type="SUPFAM" id="SSF52540">
    <property type="entry name" value="P-loop containing nucleoside triphosphate hydrolases"/>
    <property type="match status" value="1"/>
</dbReference>
<evidence type="ECO:0000256" key="4">
    <source>
        <dbReference type="ARBA" id="ARBA00022840"/>
    </source>
</evidence>
<dbReference type="PROSITE" id="PS00211">
    <property type="entry name" value="ABC_TRANSPORTER_1"/>
    <property type="match status" value="1"/>
</dbReference>